<feature type="chain" id="PRO_5026354738" evidence="1">
    <location>
        <begin position="34"/>
        <end position="166"/>
    </location>
</feature>
<keyword evidence="3" id="KW-1185">Reference proteome</keyword>
<dbReference type="AlphaFoldDB" id="A0A6G4XEP8"/>
<dbReference type="RefSeq" id="WP_165330715.1">
    <property type="nucleotide sequence ID" value="NZ_JAAKZW010000011.1"/>
</dbReference>
<reference evidence="2 3" key="1">
    <citation type="submission" date="2020-02" db="EMBL/GenBank/DDBJ databases">
        <title>Whole-genome analyses of novel actinobacteria.</title>
        <authorList>
            <person name="Sahin N."/>
            <person name="Tokatli A."/>
        </authorList>
    </citation>
    <scope>NUCLEOTIDE SEQUENCE [LARGE SCALE GENOMIC DNA]</scope>
    <source>
        <strain evidence="2 3">YC504</strain>
    </source>
</reference>
<proteinExistence type="predicted"/>
<evidence type="ECO:0000313" key="2">
    <source>
        <dbReference type="EMBL" id="NGO75194.1"/>
    </source>
</evidence>
<keyword evidence="1" id="KW-0732">Signal</keyword>
<comment type="caution">
    <text evidence="2">The sequence shown here is derived from an EMBL/GenBank/DDBJ whole genome shotgun (WGS) entry which is preliminary data.</text>
</comment>
<feature type="signal peptide" evidence="1">
    <location>
        <begin position="1"/>
        <end position="33"/>
    </location>
</feature>
<name>A0A6G4XEP8_9ACTN</name>
<sequence>MGSISRKKRFGGGATVLATSFLATIAITSPASALTNETMAGENLYNNETCYSPHASRFKFHIWYNSGMGGSYRNIGYPVYDFNALRPGNGHAYPLKFCKIGASNPWPGSGQNIKNNAASGENEHYKYTARVYYSSGYKGVQDVMAPYQHISRFVNVYNENASFRWT</sequence>
<dbReference type="Proteomes" id="UP000481109">
    <property type="component" value="Unassembled WGS sequence"/>
</dbReference>
<accession>A0A6G4XEP8</accession>
<protein>
    <submittedName>
        <fullName evidence="2">Uncharacterized protein</fullName>
    </submittedName>
</protein>
<organism evidence="2 3">
    <name type="scientific">Streptomyces mesophilus</name>
    <dbReference type="NCBI Taxonomy" id="1775132"/>
    <lineage>
        <taxon>Bacteria</taxon>
        <taxon>Bacillati</taxon>
        <taxon>Actinomycetota</taxon>
        <taxon>Actinomycetes</taxon>
        <taxon>Kitasatosporales</taxon>
        <taxon>Streptomycetaceae</taxon>
        <taxon>Streptomyces</taxon>
    </lineage>
</organism>
<evidence type="ECO:0000256" key="1">
    <source>
        <dbReference type="SAM" id="SignalP"/>
    </source>
</evidence>
<dbReference type="EMBL" id="JAAKZW010000011">
    <property type="protein sequence ID" value="NGO75194.1"/>
    <property type="molecule type" value="Genomic_DNA"/>
</dbReference>
<gene>
    <name evidence="2" type="ORF">G6045_05775</name>
</gene>
<evidence type="ECO:0000313" key="3">
    <source>
        <dbReference type="Proteomes" id="UP000481109"/>
    </source>
</evidence>